<dbReference type="RefSeq" id="WP_057874437.1">
    <property type="nucleotide sequence ID" value="NZ_AYYI01000068.1"/>
</dbReference>
<dbReference type="GO" id="GO:0000166">
    <property type="term" value="F:nucleotide binding"/>
    <property type="evidence" value="ECO:0007669"/>
    <property type="project" value="UniProtKB-KW"/>
</dbReference>
<sequence length="81" mass="8772">MFTVKLFAVLAEQVAQNEVQLPLKTPITAATVKQAMAKKFPQTTPVLTDCLVAVNQTFVTDESFQPEEVREVALIPPVSGG</sequence>
<protein>
    <recommendedName>
        <fullName evidence="3">Molybdopterin synthase sulfur carrier subunit</fullName>
    </recommendedName>
</protein>
<evidence type="ECO:0000313" key="4">
    <source>
        <dbReference type="EMBL" id="KRM95430.1"/>
    </source>
</evidence>
<dbReference type="Pfam" id="PF02597">
    <property type="entry name" value="ThiS"/>
    <property type="match status" value="1"/>
</dbReference>
<dbReference type="PANTHER" id="PTHR33359:SF1">
    <property type="entry name" value="MOLYBDOPTERIN SYNTHASE SULFUR CARRIER SUBUNIT"/>
    <property type="match status" value="1"/>
</dbReference>
<dbReference type="Gene3D" id="3.10.20.30">
    <property type="match status" value="1"/>
</dbReference>
<organism evidence="4 5">
    <name type="scientific">Loigolactobacillus rennini DSM 20253</name>
    <dbReference type="NCBI Taxonomy" id="1423796"/>
    <lineage>
        <taxon>Bacteria</taxon>
        <taxon>Bacillati</taxon>
        <taxon>Bacillota</taxon>
        <taxon>Bacilli</taxon>
        <taxon>Lactobacillales</taxon>
        <taxon>Lactobacillaceae</taxon>
        <taxon>Loigolactobacillus</taxon>
    </lineage>
</organism>
<dbReference type="InterPro" id="IPR044672">
    <property type="entry name" value="MOCS2A"/>
</dbReference>
<gene>
    <name evidence="4" type="ORF">FC24_GL002104</name>
</gene>
<dbReference type="GO" id="GO:0006777">
    <property type="term" value="P:Mo-molybdopterin cofactor biosynthetic process"/>
    <property type="evidence" value="ECO:0007669"/>
    <property type="project" value="InterPro"/>
</dbReference>
<dbReference type="OrthoDB" id="598356at2"/>
<dbReference type="STRING" id="1423796.FC24_GL002104"/>
<keyword evidence="5" id="KW-1185">Reference proteome</keyword>
<evidence type="ECO:0000256" key="1">
    <source>
        <dbReference type="ARBA" id="ARBA00022741"/>
    </source>
</evidence>
<dbReference type="UniPathway" id="UPA00344"/>
<dbReference type="AlphaFoldDB" id="A0A0R2D4Y4"/>
<dbReference type="GO" id="GO:1990133">
    <property type="term" value="C:molybdopterin adenylyltransferase complex"/>
    <property type="evidence" value="ECO:0007669"/>
    <property type="project" value="TreeGrafter"/>
</dbReference>
<name>A0A0R2D4Y4_9LACO</name>
<comment type="caution">
    <text evidence="4">The sequence shown here is derived from an EMBL/GenBank/DDBJ whole genome shotgun (WGS) entry which is preliminary data.</text>
</comment>
<accession>A0A0R2D4Y4</accession>
<dbReference type="PANTHER" id="PTHR33359">
    <property type="entry name" value="MOLYBDOPTERIN SYNTHASE SULFUR CARRIER SUBUNIT"/>
    <property type="match status" value="1"/>
</dbReference>
<dbReference type="CDD" id="cd00754">
    <property type="entry name" value="Ubl_MoaD"/>
    <property type="match status" value="1"/>
</dbReference>
<dbReference type="SUPFAM" id="SSF54285">
    <property type="entry name" value="MoaD/ThiS"/>
    <property type="match status" value="1"/>
</dbReference>
<dbReference type="PATRIC" id="fig|1423796.3.peg.2133"/>
<reference evidence="4 5" key="1">
    <citation type="journal article" date="2015" name="Genome Announc.">
        <title>Expanding the biotechnology potential of lactobacilli through comparative genomics of 213 strains and associated genera.</title>
        <authorList>
            <person name="Sun Z."/>
            <person name="Harris H.M."/>
            <person name="McCann A."/>
            <person name="Guo C."/>
            <person name="Argimon S."/>
            <person name="Zhang W."/>
            <person name="Yang X."/>
            <person name="Jeffery I.B."/>
            <person name="Cooney J.C."/>
            <person name="Kagawa T.F."/>
            <person name="Liu W."/>
            <person name="Song Y."/>
            <person name="Salvetti E."/>
            <person name="Wrobel A."/>
            <person name="Rasinkangas P."/>
            <person name="Parkhill J."/>
            <person name="Rea M.C."/>
            <person name="O'Sullivan O."/>
            <person name="Ritari J."/>
            <person name="Douillard F.P."/>
            <person name="Paul Ross R."/>
            <person name="Yang R."/>
            <person name="Briner A.E."/>
            <person name="Felis G.E."/>
            <person name="de Vos W.M."/>
            <person name="Barrangou R."/>
            <person name="Klaenhammer T.R."/>
            <person name="Caufield P.W."/>
            <person name="Cui Y."/>
            <person name="Zhang H."/>
            <person name="O'Toole P.W."/>
        </authorList>
    </citation>
    <scope>NUCLEOTIDE SEQUENCE [LARGE SCALE GENOMIC DNA]</scope>
    <source>
        <strain evidence="4 5">DSM 20253</strain>
    </source>
</reference>
<dbReference type="Proteomes" id="UP000051638">
    <property type="component" value="Unassembled WGS sequence"/>
</dbReference>
<evidence type="ECO:0000256" key="2">
    <source>
        <dbReference type="ARBA" id="ARBA00024200"/>
    </source>
</evidence>
<comment type="similarity">
    <text evidence="2">Belongs to the MoaD family.</text>
</comment>
<dbReference type="EMBL" id="AYYI01000068">
    <property type="protein sequence ID" value="KRM95430.1"/>
    <property type="molecule type" value="Genomic_DNA"/>
</dbReference>
<keyword evidence="1" id="KW-0547">Nucleotide-binding</keyword>
<proteinExistence type="inferred from homology"/>
<evidence type="ECO:0000313" key="5">
    <source>
        <dbReference type="Proteomes" id="UP000051638"/>
    </source>
</evidence>
<dbReference type="InterPro" id="IPR016155">
    <property type="entry name" value="Mopterin_synth/thiamin_S_b"/>
</dbReference>
<dbReference type="InterPro" id="IPR012675">
    <property type="entry name" value="Beta-grasp_dom_sf"/>
</dbReference>
<evidence type="ECO:0000256" key="3">
    <source>
        <dbReference type="ARBA" id="ARBA00024247"/>
    </source>
</evidence>
<dbReference type="InterPro" id="IPR003749">
    <property type="entry name" value="ThiS/MoaD-like"/>
</dbReference>